<dbReference type="InterPro" id="IPR054733">
    <property type="entry name" value="PqqF_C_3"/>
</dbReference>
<dbReference type="GO" id="GO:0008270">
    <property type="term" value="F:zinc ion binding"/>
    <property type="evidence" value="ECO:0007669"/>
    <property type="project" value="InterPro"/>
</dbReference>
<keyword evidence="2" id="KW-0645">Protease</keyword>
<dbReference type="PANTHER" id="PTHR43690:SF18">
    <property type="entry name" value="INSULIN-DEGRADING ENZYME-RELATED"/>
    <property type="match status" value="1"/>
</dbReference>
<evidence type="ECO:0000256" key="2">
    <source>
        <dbReference type="ARBA" id="ARBA00022670"/>
    </source>
</evidence>
<keyword evidence="3" id="KW-0479">Metal-binding</keyword>
<dbReference type="Pfam" id="PF00675">
    <property type="entry name" value="Peptidase_M16"/>
    <property type="match status" value="1"/>
</dbReference>
<organism evidence="10 11">
    <name type="scientific">Pseudomonas mosselii</name>
    <dbReference type="NCBI Taxonomy" id="78327"/>
    <lineage>
        <taxon>Bacteria</taxon>
        <taxon>Pseudomonadati</taxon>
        <taxon>Pseudomonadota</taxon>
        <taxon>Gammaproteobacteria</taxon>
        <taxon>Pseudomonadales</taxon>
        <taxon>Pseudomonadaceae</taxon>
        <taxon>Pseudomonas</taxon>
    </lineage>
</organism>
<dbReference type="SUPFAM" id="SSF63411">
    <property type="entry name" value="LuxS/MPP-like metallohydrolase"/>
    <property type="match status" value="2"/>
</dbReference>
<evidence type="ECO:0000259" key="8">
    <source>
        <dbReference type="Pfam" id="PF22455"/>
    </source>
</evidence>
<evidence type="ECO:0000256" key="1">
    <source>
        <dbReference type="ARBA" id="ARBA00007261"/>
    </source>
</evidence>
<comment type="caution">
    <text evidence="10">The sequence shown here is derived from an EMBL/GenBank/DDBJ whole genome shotgun (WGS) entry which is preliminary data.</text>
</comment>
<evidence type="ECO:0000259" key="7">
    <source>
        <dbReference type="Pfam" id="PF00675"/>
    </source>
</evidence>
<dbReference type="Proteomes" id="UP000541770">
    <property type="component" value="Unassembled WGS sequence"/>
</dbReference>
<dbReference type="InterPro" id="IPR054734">
    <property type="entry name" value="PqqF-like_C_4"/>
</dbReference>
<evidence type="ECO:0000256" key="6">
    <source>
        <dbReference type="ARBA" id="ARBA00023049"/>
    </source>
</evidence>
<feature type="domain" description="Coenzyme PQQ synthesis protein F-like C-terminal lobe" evidence="9">
    <location>
        <begin position="626"/>
        <end position="692"/>
    </location>
</feature>
<dbReference type="AlphaFoldDB" id="A0A7W2JSL6"/>
<dbReference type="EC" id="3.4.24.-" evidence="10"/>
<dbReference type="Gene3D" id="3.30.830.10">
    <property type="entry name" value="Metalloenzyme, LuxS/M16 peptidase-like"/>
    <property type="match status" value="2"/>
</dbReference>
<dbReference type="InterPro" id="IPR011765">
    <property type="entry name" value="Pept_M16_N"/>
</dbReference>
<dbReference type="GO" id="GO:0018189">
    <property type="term" value="P:pyrroloquinoline quinone biosynthetic process"/>
    <property type="evidence" value="ECO:0007669"/>
    <property type="project" value="InterPro"/>
</dbReference>
<dbReference type="InterPro" id="IPR011844">
    <property type="entry name" value="PQQ_synth_PqqF"/>
</dbReference>
<evidence type="ECO:0000256" key="4">
    <source>
        <dbReference type="ARBA" id="ARBA00022801"/>
    </source>
</evidence>
<sequence>MSDAIRHLTLANGLHLTLRHAPRLKRAATALRVHAGSHDAPARWPGLAHFLEHLFFLGNRRFPLDDGLMRYVQGLGGQVNASTRERTTDFFFDVPPTALAGGLERLCQMLAEPDFAIERQRREREVIHAEFIAWSRNPEAQRQFALLQSVSARHPLTGFHAGNRYSLPLESQAFQQGLRQFHHDFYQGGQLTLSLAGPQPLDELAHLGRQFGGLFAKGESVARQRPPALLDAPLHPPGAWGKRHDLLFAHDGLPDGAEQALELLLAQLTDSRPGGWLDALRQRGWLQGCKAQQLHAHAGQLLWHVQLELSDQACLTETRELLHGWLGFLRQQDHKPLNDRFARLQQRHEQAASAMELAQRDSAGRPFAGLGTQGVEAFAALLWDLPSSNAGNWHLPPVEALLATELPMIDKPLPAGLGLGDCLPPCRQFASLDLRWHIPSPLRQRMQVVLQHSLHPLRERADQAALRLGFEAIGDYWQLRLAGYPLAVINATHEALTLLRTPAQEHWYSPAAAEAPLIPIRALLKALPDALLMGEEQPQPACTLDQPRLDALWQQARWQGLAQGFAPAQQGALGTALQGLMGQPIAPSPARPILGRHWRQIRTSGSEPALLLFFPLPADLQAAGRLLAHVLQGPVYQRLRVELQLGYAVFSAFRQIEGYGGLLFGVQSPHASHAQILGHLLDLLRKGVALAPAARAQLADQFDETTMTNADVTQWAWQAHIATHNADLSRMRRSILNVEQGQLDALLQQLLDARHGWLCLANASAPDAEWL</sequence>
<accession>A0A7W2JSL6</accession>
<feature type="domain" description="Peptidase M16 N-terminal" evidence="7">
    <location>
        <begin position="19"/>
        <end position="147"/>
    </location>
</feature>
<dbReference type="InterPro" id="IPR050626">
    <property type="entry name" value="Peptidase_M16"/>
</dbReference>
<evidence type="ECO:0000256" key="5">
    <source>
        <dbReference type="ARBA" id="ARBA00022833"/>
    </source>
</evidence>
<dbReference type="NCBIfam" id="TIGR02110">
    <property type="entry name" value="PQQ_syn_pqqF"/>
    <property type="match status" value="1"/>
</dbReference>
<keyword evidence="6" id="KW-0482">Metalloprotease</keyword>
<evidence type="ECO:0000259" key="9">
    <source>
        <dbReference type="Pfam" id="PF22456"/>
    </source>
</evidence>
<protein>
    <submittedName>
        <fullName evidence="10">Pyrroloquinoline quinone biosynthesis protein PqqF</fullName>
        <ecNumber evidence="10">3.4.24.-</ecNumber>
    </submittedName>
</protein>
<dbReference type="GO" id="GO:0004222">
    <property type="term" value="F:metalloendopeptidase activity"/>
    <property type="evidence" value="ECO:0007669"/>
    <property type="project" value="InterPro"/>
</dbReference>
<reference evidence="10 11" key="1">
    <citation type="submission" date="2020-07" db="EMBL/GenBank/DDBJ databases">
        <title>Diversity of carbapenemase encoding genes among Pseudomonas putida group clinical isolates in a tertiary Brazilian hospital.</title>
        <authorList>
            <person name="Alberto-Lei F."/>
            <person name="Nodari C.S."/>
            <person name="Streling A.P."/>
            <person name="Paulino J.T."/>
            <person name="Bessa-Neto F.O."/>
            <person name="Cayo R."/>
            <person name="Gales A.C."/>
        </authorList>
    </citation>
    <scope>NUCLEOTIDE SEQUENCE [LARGE SCALE GENOMIC DNA]</scope>
    <source>
        <strain evidence="10 11">14802</strain>
    </source>
</reference>
<dbReference type="PANTHER" id="PTHR43690">
    <property type="entry name" value="NARDILYSIN"/>
    <property type="match status" value="1"/>
</dbReference>
<dbReference type="Pfam" id="PF22456">
    <property type="entry name" value="PqqF-like_C_4"/>
    <property type="match status" value="1"/>
</dbReference>
<dbReference type="Pfam" id="PF22455">
    <property type="entry name" value="PqqF_C_3"/>
    <property type="match status" value="1"/>
</dbReference>
<proteinExistence type="inferred from homology"/>
<evidence type="ECO:0000256" key="3">
    <source>
        <dbReference type="ARBA" id="ARBA00022723"/>
    </source>
</evidence>
<dbReference type="InterPro" id="IPR011249">
    <property type="entry name" value="Metalloenz_LuxS/M16"/>
</dbReference>
<feature type="domain" description="Coenzyme PQQ synthesis protein F C-terminal lobe" evidence="8">
    <location>
        <begin position="430"/>
        <end position="562"/>
    </location>
</feature>
<dbReference type="EMBL" id="JACGDE010000003">
    <property type="protein sequence ID" value="MBA6064418.1"/>
    <property type="molecule type" value="Genomic_DNA"/>
</dbReference>
<keyword evidence="4 10" id="KW-0378">Hydrolase</keyword>
<name>A0A7W2JSL6_9PSED</name>
<dbReference type="GO" id="GO:0006508">
    <property type="term" value="P:proteolysis"/>
    <property type="evidence" value="ECO:0007669"/>
    <property type="project" value="UniProtKB-KW"/>
</dbReference>
<gene>
    <name evidence="10" type="primary">pqqF</name>
    <name evidence="10" type="ORF">H4C75_06540</name>
</gene>
<comment type="similarity">
    <text evidence="1">Belongs to the peptidase M16 family.</text>
</comment>
<evidence type="ECO:0000313" key="11">
    <source>
        <dbReference type="Proteomes" id="UP000541770"/>
    </source>
</evidence>
<keyword evidence="5" id="KW-0862">Zinc</keyword>
<evidence type="ECO:0000313" key="10">
    <source>
        <dbReference type="EMBL" id="MBA6064418.1"/>
    </source>
</evidence>
<dbReference type="RefSeq" id="WP_182322255.1">
    <property type="nucleotide sequence ID" value="NZ_JACGDE010000003.1"/>
</dbReference>